<dbReference type="InterPro" id="IPR050090">
    <property type="entry name" value="Tyrosine_recombinase_XerCD"/>
</dbReference>
<protein>
    <submittedName>
        <fullName evidence="7">Site-specific integrase</fullName>
    </submittedName>
</protein>
<dbReference type="PROSITE" id="PS51900">
    <property type="entry name" value="CB"/>
    <property type="match status" value="1"/>
</dbReference>
<dbReference type="InterPro" id="IPR044068">
    <property type="entry name" value="CB"/>
</dbReference>
<organism evidence="7 8">
    <name type="scientific">Actinomadura miaoliensis</name>
    <dbReference type="NCBI Taxonomy" id="430685"/>
    <lineage>
        <taxon>Bacteria</taxon>
        <taxon>Bacillati</taxon>
        <taxon>Actinomycetota</taxon>
        <taxon>Actinomycetes</taxon>
        <taxon>Streptosporangiales</taxon>
        <taxon>Thermomonosporaceae</taxon>
        <taxon>Actinomadura</taxon>
    </lineage>
</organism>
<gene>
    <name evidence="7" type="ORF">GCM10022214_10690</name>
</gene>
<dbReference type="EMBL" id="BAAAZG010000002">
    <property type="protein sequence ID" value="GAA4059940.1"/>
    <property type="molecule type" value="Genomic_DNA"/>
</dbReference>
<evidence type="ECO:0000313" key="8">
    <source>
        <dbReference type="Proteomes" id="UP001500683"/>
    </source>
</evidence>
<dbReference type="PANTHER" id="PTHR30349">
    <property type="entry name" value="PHAGE INTEGRASE-RELATED"/>
    <property type="match status" value="1"/>
</dbReference>
<evidence type="ECO:0000256" key="4">
    <source>
        <dbReference type="SAM" id="MobiDB-lite"/>
    </source>
</evidence>
<feature type="domain" description="Core-binding (CB)" evidence="6">
    <location>
        <begin position="45"/>
        <end position="133"/>
    </location>
</feature>
<name>A0ABP7V5Q2_9ACTN</name>
<dbReference type="InterPro" id="IPR002104">
    <property type="entry name" value="Integrase_catalytic"/>
</dbReference>
<comment type="caution">
    <text evidence="7">The sequence shown here is derived from an EMBL/GenBank/DDBJ whole genome shotgun (WGS) entry which is preliminary data.</text>
</comment>
<feature type="domain" description="Tyr recombinase" evidence="5">
    <location>
        <begin position="154"/>
        <end position="413"/>
    </location>
</feature>
<keyword evidence="1 3" id="KW-0238">DNA-binding</keyword>
<feature type="compositionally biased region" description="Basic and acidic residues" evidence="4">
    <location>
        <begin position="16"/>
        <end position="33"/>
    </location>
</feature>
<evidence type="ECO:0000256" key="1">
    <source>
        <dbReference type="ARBA" id="ARBA00023125"/>
    </source>
</evidence>
<dbReference type="Proteomes" id="UP001500683">
    <property type="component" value="Unassembled WGS sequence"/>
</dbReference>
<feature type="region of interest" description="Disordered" evidence="4">
    <location>
        <begin position="1"/>
        <end position="42"/>
    </location>
</feature>
<keyword evidence="2" id="KW-0233">DNA recombination</keyword>
<dbReference type="InterPro" id="IPR010998">
    <property type="entry name" value="Integrase_recombinase_N"/>
</dbReference>
<dbReference type="Gene3D" id="1.10.443.10">
    <property type="entry name" value="Intergrase catalytic core"/>
    <property type="match status" value="1"/>
</dbReference>
<evidence type="ECO:0000256" key="3">
    <source>
        <dbReference type="PROSITE-ProRule" id="PRU01248"/>
    </source>
</evidence>
<dbReference type="CDD" id="cd01189">
    <property type="entry name" value="INT_ICEBs1_C_like"/>
    <property type="match status" value="1"/>
</dbReference>
<evidence type="ECO:0000259" key="6">
    <source>
        <dbReference type="PROSITE" id="PS51900"/>
    </source>
</evidence>
<dbReference type="InterPro" id="IPR011010">
    <property type="entry name" value="DNA_brk_join_enz"/>
</dbReference>
<dbReference type="PANTHER" id="PTHR30349:SF91">
    <property type="entry name" value="INTA PROTEIN"/>
    <property type="match status" value="1"/>
</dbReference>
<sequence length="425" mass="48087">MGVKPDGSPDRRHRTGRSETEVTEKVRKLEQQRDAGNVTKPGKMPTVAEWMTTYLDSVCELLVTSGKMAPRTLDDYRSKNRLWITPLLGKHRLDRLLPEHLEAAYGAMYAAGLKSSTVLKVHRILSRALTIAVRRERLGRNVAKMMDAPVAEDYEAKPFSLDEARRILEAAENRRNSARWSVALALGLRQGEVIGLRWSDIDLETGEIRPWFQLQKAAWRHGCADPHQCGEKWHRPKCPKRCKVHRHEPGCRPGCTKSGHVCPKRPCPENCTGHAHRCPKRAGGEPVFRPRKGRRKVPLMCPPELLPKLREHAEQQKAERERAEEWEDWGLVFCQRNGRPLDRTEDWKAWKALLRRAGVHDGRLHDARHTAGALLAAQGIHIRVIQDILGHARVTTTERYTVVAEPQVRDAAARLGGALWGTSGG</sequence>
<proteinExistence type="predicted"/>
<evidence type="ECO:0000259" key="5">
    <source>
        <dbReference type="PROSITE" id="PS51898"/>
    </source>
</evidence>
<evidence type="ECO:0000256" key="2">
    <source>
        <dbReference type="ARBA" id="ARBA00023172"/>
    </source>
</evidence>
<dbReference type="Pfam" id="PF00589">
    <property type="entry name" value="Phage_integrase"/>
    <property type="match status" value="1"/>
</dbReference>
<dbReference type="SUPFAM" id="SSF56349">
    <property type="entry name" value="DNA breaking-rejoining enzymes"/>
    <property type="match status" value="1"/>
</dbReference>
<dbReference type="Gene3D" id="1.10.150.130">
    <property type="match status" value="1"/>
</dbReference>
<dbReference type="PROSITE" id="PS51898">
    <property type="entry name" value="TYR_RECOMBINASE"/>
    <property type="match status" value="1"/>
</dbReference>
<keyword evidence="8" id="KW-1185">Reference proteome</keyword>
<dbReference type="InterPro" id="IPR013762">
    <property type="entry name" value="Integrase-like_cat_sf"/>
</dbReference>
<reference evidence="8" key="1">
    <citation type="journal article" date="2019" name="Int. J. Syst. Evol. Microbiol.">
        <title>The Global Catalogue of Microorganisms (GCM) 10K type strain sequencing project: providing services to taxonomists for standard genome sequencing and annotation.</title>
        <authorList>
            <consortium name="The Broad Institute Genomics Platform"/>
            <consortium name="The Broad Institute Genome Sequencing Center for Infectious Disease"/>
            <person name="Wu L."/>
            <person name="Ma J."/>
        </authorList>
    </citation>
    <scope>NUCLEOTIDE SEQUENCE [LARGE SCALE GENOMIC DNA]</scope>
    <source>
        <strain evidence="8">JCM 16702</strain>
    </source>
</reference>
<evidence type="ECO:0000313" key="7">
    <source>
        <dbReference type="EMBL" id="GAA4059940.1"/>
    </source>
</evidence>
<accession>A0ABP7V5Q2</accession>